<dbReference type="EMBL" id="FNVQ01000001">
    <property type="protein sequence ID" value="SEF66431.1"/>
    <property type="molecule type" value="Genomic_DNA"/>
</dbReference>
<dbReference type="Proteomes" id="UP000236745">
    <property type="component" value="Unassembled WGS sequence"/>
</dbReference>
<dbReference type="CDD" id="cd20490">
    <property type="entry name" value="cupin_HutD_C"/>
    <property type="match status" value="1"/>
</dbReference>
<dbReference type="InterPro" id="IPR014710">
    <property type="entry name" value="RmlC-like_jellyroll"/>
</dbReference>
<dbReference type="RefSeq" id="WP_104001200.1">
    <property type="nucleotide sequence ID" value="NZ_FNVQ01000001.1"/>
</dbReference>
<dbReference type="PANTHER" id="PTHR37943:SF1">
    <property type="entry name" value="PROTEIN VES"/>
    <property type="match status" value="1"/>
</dbReference>
<evidence type="ECO:0000313" key="2">
    <source>
        <dbReference type="Proteomes" id="UP000236745"/>
    </source>
</evidence>
<dbReference type="InterPro" id="IPR011051">
    <property type="entry name" value="RmlC_Cupin_sf"/>
</dbReference>
<gene>
    <name evidence="1" type="ORF">SAMN05444390_101174</name>
</gene>
<sequence length="196" mass="21239">MASYRLLSAAHYNPMPWKNGAGSTLEIACDSDSGLESFGWRLSIADVAESGPFSTFNDYQRVITVLEGQGMKLTVDGEQSRPLTRLDAFAFDGASQVACELVDGPIQDFNLIYAPQQYAARLQWLKPIEEIKLFSSADLVMVFAADEGISLSWNAQKAIPLGRHDCLLLEAGGTLTELVLSGKGSACCLIELSRKG</sequence>
<proteinExistence type="predicted"/>
<dbReference type="InterPro" id="IPR010282">
    <property type="entry name" value="Uncharacterised_HutD/Ves"/>
</dbReference>
<protein>
    <recommendedName>
        <fullName evidence="3">HutD protein</fullName>
    </recommendedName>
</protein>
<evidence type="ECO:0008006" key="3">
    <source>
        <dbReference type="Google" id="ProtNLM"/>
    </source>
</evidence>
<organism evidence="1 2">
    <name type="scientific">Marinobacterium lutimaris</name>
    <dbReference type="NCBI Taxonomy" id="568106"/>
    <lineage>
        <taxon>Bacteria</taxon>
        <taxon>Pseudomonadati</taxon>
        <taxon>Pseudomonadota</taxon>
        <taxon>Gammaproteobacteria</taxon>
        <taxon>Oceanospirillales</taxon>
        <taxon>Oceanospirillaceae</taxon>
        <taxon>Marinobacterium</taxon>
    </lineage>
</organism>
<reference evidence="1 2" key="1">
    <citation type="submission" date="2016-10" db="EMBL/GenBank/DDBJ databases">
        <authorList>
            <person name="de Groot N.N."/>
        </authorList>
    </citation>
    <scope>NUCLEOTIDE SEQUENCE [LARGE SCALE GENOMIC DNA]</scope>
    <source>
        <strain evidence="1 2">DSM 22012</strain>
    </source>
</reference>
<keyword evidence="2" id="KW-1185">Reference proteome</keyword>
<dbReference type="CDD" id="cd20293">
    <property type="entry name" value="cupin_HutD_N"/>
    <property type="match status" value="1"/>
</dbReference>
<name>A0A1H5TWM5_9GAMM</name>
<dbReference type="Pfam" id="PF05962">
    <property type="entry name" value="HutD"/>
    <property type="match status" value="1"/>
</dbReference>
<dbReference type="SUPFAM" id="SSF51182">
    <property type="entry name" value="RmlC-like cupins"/>
    <property type="match status" value="1"/>
</dbReference>
<dbReference type="AlphaFoldDB" id="A0A1H5TWM5"/>
<evidence type="ECO:0000313" key="1">
    <source>
        <dbReference type="EMBL" id="SEF66431.1"/>
    </source>
</evidence>
<accession>A0A1H5TWM5</accession>
<dbReference type="PANTHER" id="PTHR37943">
    <property type="entry name" value="PROTEIN VES"/>
    <property type="match status" value="1"/>
</dbReference>
<dbReference type="Gene3D" id="2.60.120.10">
    <property type="entry name" value="Jelly Rolls"/>
    <property type="match status" value="1"/>
</dbReference>
<dbReference type="OrthoDB" id="9800082at2"/>